<dbReference type="GO" id="GO:0004521">
    <property type="term" value="F:RNA endonuclease activity"/>
    <property type="evidence" value="ECO:0007669"/>
    <property type="project" value="TreeGrafter"/>
</dbReference>
<organism evidence="4 6">
    <name type="scientific">Treponema socranskii subsp. socranskii VPI DR56BR1116 = ATCC 35536</name>
    <dbReference type="NCBI Taxonomy" id="1125725"/>
    <lineage>
        <taxon>Bacteria</taxon>
        <taxon>Pseudomonadati</taxon>
        <taxon>Spirochaetota</taxon>
        <taxon>Spirochaetia</taxon>
        <taxon>Spirochaetales</taxon>
        <taxon>Treponemataceae</taxon>
        <taxon>Treponema</taxon>
    </lineage>
</organism>
<reference evidence="6 7" key="1">
    <citation type="submission" date="2013-08" db="EMBL/GenBank/DDBJ databases">
        <authorList>
            <person name="Durkin A.S."/>
            <person name="Haft D.R."/>
            <person name="McCorrison J."/>
            <person name="Torralba M."/>
            <person name="Gillis M."/>
            <person name="Haft D.H."/>
            <person name="Methe B."/>
            <person name="Sutton G."/>
            <person name="Nelson K.E."/>
        </authorList>
    </citation>
    <scope>NUCLEOTIDE SEQUENCE [LARGE SCALE GENOMIC DNA]</scope>
    <source>
        <strain evidence="5 7">ATCC 35536</strain>
        <strain evidence="4 6">VPI DR56BR1116</strain>
    </source>
</reference>
<dbReference type="SMART" id="SM00849">
    <property type="entry name" value="Lactamase_B"/>
    <property type="match status" value="1"/>
</dbReference>
<dbReference type="CDD" id="cd16295">
    <property type="entry name" value="TTHA0252-CPSF-like_MBL-fold"/>
    <property type="match status" value="1"/>
</dbReference>
<comment type="caution">
    <text evidence="4">The sequence shown here is derived from an EMBL/GenBank/DDBJ whole genome shotgun (WGS) entry which is preliminary data.</text>
</comment>
<evidence type="ECO:0000256" key="1">
    <source>
        <dbReference type="ARBA" id="ARBA00022801"/>
    </source>
</evidence>
<keyword evidence="7" id="KW-1185">Reference proteome</keyword>
<dbReference type="PANTHER" id="PTHR11203:SF37">
    <property type="entry name" value="INTEGRATOR COMPLEX SUBUNIT 11"/>
    <property type="match status" value="1"/>
</dbReference>
<dbReference type="SUPFAM" id="SSF56281">
    <property type="entry name" value="Metallo-hydrolase/oxidoreductase"/>
    <property type="match status" value="1"/>
</dbReference>
<dbReference type="PATRIC" id="fig|1125725.3.peg.264"/>
<dbReference type="Pfam" id="PF07521">
    <property type="entry name" value="RMMBL"/>
    <property type="match status" value="1"/>
</dbReference>
<dbReference type="Proteomes" id="UP000016646">
    <property type="component" value="Unassembled WGS sequence"/>
</dbReference>
<dbReference type="OrthoDB" id="9803916at2"/>
<gene>
    <name evidence="5" type="ORF">HMPREF0860_1642</name>
    <name evidence="4" type="ORF">HMPREF1325_1378</name>
</gene>
<proteinExistence type="predicted"/>
<feature type="domain" description="Metallo-beta-lactamase" evidence="2">
    <location>
        <begin position="17"/>
        <end position="244"/>
    </location>
</feature>
<evidence type="ECO:0000313" key="6">
    <source>
        <dbReference type="Proteomes" id="UP000016412"/>
    </source>
</evidence>
<keyword evidence="1" id="KW-0378">Hydrolase</keyword>
<protein>
    <submittedName>
        <fullName evidence="4">Beta-Casp domain protein</fullName>
    </submittedName>
</protein>
<dbReference type="EMBL" id="AVQI01000001">
    <property type="protein sequence ID" value="ERK05175.1"/>
    <property type="molecule type" value="Genomic_DNA"/>
</dbReference>
<evidence type="ECO:0000259" key="3">
    <source>
        <dbReference type="SMART" id="SM01027"/>
    </source>
</evidence>
<evidence type="ECO:0000259" key="2">
    <source>
        <dbReference type="SMART" id="SM00849"/>
    </source>
</evidence>
<dbReference type="Gene3D" id="3.40.50.10890">
    <property type="match status" value="1"/>
</dbReference>
<dbReference type="Proteomes" id="UP000016412">
    <property type="component" value="Unassembled WGS sequence"/>
</dbReference>
<dbReference type="Pfam" id="PF10996">
    <property type="entry name" value="Beta-Casp"/>
    <property type="match status" value="1"/>
</dbReference>
<dbReference type="SMART" id="SM01027">
    <property type="entry name" value="Beta-Casp"/>
    <property type="match status" value="1"/>
</dbReference>
<name>U2MU58_TRESO</name>
<dbReference type="GO" id="GO:0016787">
    <property type="term" value="F:hydrolase activity"/>
    <property type="evidence" value="ECO:0007669"/>
    <property type="project" value="UniProtKB-KW"/>
</dbReference>
<dbReference type="InterPro" id="IPR001279">
    <property type="entry name" value="Metallo-B-lactamas"/>
</dbReference>
<dbReference type="eggNOG" id="COG1236">
    <property type="taxonomic scope" value="Bacteria"/>
</dbReference>
<feature type="domain" description="Beta-Casp" evidence="3">
    <location>
        <begin position="270"/>
        <end position="396"/>
    </location>
</feature>
<dbReference type="InterPro" id="IPR022712">
    <property type="entry name" value="Beta_Casp"/>
</dbReference>
<dbReference type="InterPro" id="IPR050698">
    <property type="entry name" value="MBL"/>
</dbReference>
<dbReference type="AlphaFoldDB" id="U2MU58"/>
<dbReference type="InterPro" id="IPR036866">
    <property type="entry name" value="RibonucZ/Hydroxyglut_hydro"/>
</dbReference>
<dbReference type="Gene3D" id="3.60.15.10">
    <property type="entry name" value="Ribonuclease Z/Hydroxyacylglutathione hydrolase-like"/>
    <property type="match status" value="1"/>
</dbReference>
<evidence type="ECO:0000313" key="4">
    <source>
        <dbReference type="EMBL" id="ERF61723.1"/>
    </source>
</evidence>
<dbReference type="Pfam" id="PF00753">
    <property type="entry name" value="Lactamase_B"/>
    <property type="match status" value="1"/>
</dbReference>
<sequence length="483" mass="54134">MGIKLYSLGAAEEVTGSKHIFEIDGRTFMVDCGAFQGKRKTADEKNRNFTIAADKVEAVILTHGHLDHCGQLPVLVRKGFTGNIYATPATRDIANIVMMDSARIQAKDAEFLKKKADRRGERFTWQPLFSERDCIATANQIVSLSYNRKMYIAPDVELEFFDAGHILGSAFASVTIKGLHGKINAPHPGHAGENETRILYTGDLGRRNQPIIRDPETKVPAPDYIYIESTYGNRKHAEKEFAMHELERVVNEAVRRGGKIIIPSFAIERAQELVFYLHLLVDAKKIPNIPIYVDSPMATNATSVFKVHPECYDEETNEAFLKHHKNPFGFSSLNFTASVDESKALNKKDGPMIIISADGMCEAGRVLHHLANNIGDERNIILAVGYMAENTLGRRILDGDKEVKIMNDFYEVRASVEQIDAFSAHADYTEITAWLDAVDTSRLKQIFMVHGEKDAQAFFKGYLAEHGYPNVTIVKYGESYEIE</sequence>
<evidence type="ECO:0000313" key="5">
    <source>
        <dbReference type="EMBL" id="ERK05175.1"/>
    </source>
</evidence>
<dbReference type="PANTHER" id="PTHR11203">
    <property type="entry name" value="CLEAVAGE AND POLYADENYLATION SPECIFICITY FACTOR FAMILY MEMBER"/>
    <property type="match status" value="1"/>
</dbReference>
<dbReference type="EMBL" id="AUZJ01000005">
    <property type="protein sequence ID" value="ERF61723.1"/>
    <property type="molecule type" value="Genomic_DNA"/>
</dbReference>
<accession>U2MU58</accession>
<dbReference type="RefSeq" id="WP_021329270.1">
    <property type="nucleotide sequence ID" value="NZ_AUZJ01000005.1"/>
</dbReference>
<dbReference type="InterPro" id="IPR011108">
    <property type="entry name" value="RMMBL"/>
</dbReference>
<evidence type="ECO:0000313" key="7">
    <source>
        <dbReference type="Proteomes" id="UP000016646"/>
    </source>
</evidence>